<dbReference type="PROSITE" id="PS51257">
    <property type="entry name" value="PROKAR_LIPOPROTEIN"/>
    <property type="match status" value="1"/>
</dbReference>
<comment type="caution">
    <text evidence="2">The sequence shown here is derived from an EMBL/GenBank/DDBJ whole genome shotgun (WGS) entry which is preliminary data.</text>
</comment>
<dbReference type="AlphaFoldDB" id="A0A4R3L248"/>
<keyword evidence="3" id="KW-1185">Reference proteome</keyword>
<dbReference type="EMBL" id="SMAG01000008">
    <property type="protein sequence ID" value="TCS93252.1"/>
    <property type="molecule type" value="Genomic_DNA"/>
</dbReference>
<proteinExistence type="predicted"/>
<evidence type="ECO:0000313" key="3">
    <source>
        <dbReference type="Proteomes" id="UP000294937"/>
    </source>
</evidence>
<keyword evidence="1" id="KW-0732">Signal</keyword>
<reference evidence="2 3" key="1">
    <citation type="submission" date="2019-03" db="EMBL/GenBank/DDBJ databases">
        <title>Genomic Encyclopedia of Type Strains, Phase IV (KMG-IV): sequencing the most valuable type-strain genomes for metagenomic binning, comparative biology and taxonomic classification.</title>
        <authorList>
            <person name="Goeker M."/>
        </authorList>
    </citation>
    <scope>NUCLEOTIDE SEQUENCE [LARGE SCALE GENOMIC DNA]</scope>
    <source>
        <strain evidence="2 3">DSM 45707</strain>
    </source>
</reference>
<evidence type="ECO:0000256" key="1">
    <source>
        <dbReference type="SAM" id="SignalP"/>
    </source>
</evidence>
<sequence>MKRLSTWLLIATISMLLIGCTTEAEEKANLQKSEGDVINGMTPDQVAVLYQTAKIQKNLRRQMALVGPELLDKVTHGVEDLNFKKDFGPENQNSIKPDYKLTEYKFDDNTFFYQFENTDDDSLFNFPYKIVRTPRGWKVVNDASDEFLSLYKSKGVTYKGEHLKERGLSEEEIEKIRKTRFYATNIKKTVDVPVHENLIKEILEEDIKADTVAKEKYRKYFSPSAPKVNGVTPAEIAKKALQAEVDKDYQEFQTYITPEVKKKYSEGESWWNKIDWNSTGKEDPGELKVIEEALGKDQSYYYKVTHRDWSWNIYKFKKLGSNWKIVETHTEWKDFPEKLDVKKLKFHEDGTEIKDLW</sequence>
<evidence type="ECO:0008006" key="4">
    <source>
        <dbReference type="Google" id="ProtNLM"/>
    </source>
</evidence>
<name>A0A4R3L248_9BACL</name>
<gene>
    <name evidence="2" type="ORF">EDD58_10866</name>
</gene>
<organism evidence="2 3">
    <name type="scientific">Hazenella coriacea</name>
    <dbReference type="NCBI Taxonomy" id="1179467"/>
    <lineage>
        <taxon>Bacteria</taxon>
        <taxon>Bacillati</taxon>
        <taxon>Bacillota</taxon>
        <taxon>Bacilli</taxon>
        <taxon>Bacillales</taxon>
        <taxon>Thermoactinomycetaceae</taxon>
        <taxon>Hazenella</taxon>
    </lineage>
</organism>
<feature type="chain" id="PRO_5020493146" description="Lipoprotein" evidence="1">
    <location>
        <begin position="25"/>
        <end position="357"/>
    </location>
</feature>
<dbReference type="Proteomes" id="UP000294937">
    <property type="component" value="Unassembled WGS sequence"/>
</dbReference>
<accession>A0A4R3L248</accession>
<evidence type="ECO:0000313" key="2">
    <source>
        <dbReference type="EMBL" id="TCS93252.1"/>
    </source>
</evidence>
<dbReference type="RefSeq" id="WP_131925992.1">
    <property type="nucleotide sequence ID" value="NZ_SMAG01000008.1"/>
</dbReference>
<feature type="signal peptide" evidence="1">
    <location>
        <begin position="1"/>
        <end position="24"/>
    </location>
</feature>
<protein>
    <recommendedName>
        <fullName evidence="4">Lipoprotein</fullName>
    </recommendedName>
</protein>